<dbReference type="Proteomes" id="UP000011083">
    <property type="component" value="Unassembled WGS sequence"/>
</dbReference>
<dbReference type="RefSeq" id="XP_004348751.1">
    <property type="nucleotide sequence ID" value="XM_004348701.1"/>
</dbReference>
<dbReference type="AlphaFoldDB" id="L8HAH0"/>
<dbReference type="VEuPathDB" id="AmoebaDB:ACA1_035770"/>
<keyword evidence="2" id="KW-1185">Reference proteome</keyword>
<sequence>MKRLKKGDEVVITYLDESKGALTKSARHDALWRKFLFHCRRLGGFACHGGMAMPSPRKKLGCGIWL</sequence>
<protein>
    <submittedName>
        <fullName evidence="1">Uncharacterized protein</fullName>
    </submittedName>
</protein>
<dbReference type="EMBL" id="KB007886">
    <property type="protein sequence ID" value="ELR22237.1"/>
    <property type="molecule type" value="Genomic_DNA"/>
</dbReference>
<reference evidence="1 2" key="1">
    <citation type="journal article" date="2013" name="Genome Biol.">
        <title>Genome of Acanthamoeba castellanii highlights extensive lateral gene transfer and early evolution of tyrosine kinase signaling.</title>
        <authorList>
            <person name="Clarke M."/>
            <person name="Lohan A.J."/>
            <person name="Liu B."/>
            <person name="Lagkouvardos I."/>
            <person name="Roy S."/>
            <person name="Zafar N."/>
            <person name="Bertelli C."/>
            <person name="Schilde C."/>
            <person name="Kianianmomeni A."/>
            <person name="Burglin T.R."/>
            <person name="Frech C."/>
            <person name="Turcotte B."/>
            <person name="Kopec K.O."/>
            <person name="Synnott J.M."/>
            <person name="Choo C."/>
            <person name="Paponov I."/>
            <person name="Finkler A."/>
            <person name="Soon Heng Tan C."/>
            <person name="Hutchins A.P."/>
            <person name="Weinmeier T."/>
            <person name="Rattei T."/>
            <person name="Chu J.S."/>
            <person name="Gimenez G."/>
            <person name="Irimia M."/>
            <person name="Rigden D.J."/>
            <person name="Fitzpatrick D.A."/>
            <person name="Lorenzo-Morales J."/>
            <person name="Bateman A."/>
            <person name="Chiu C.H."/>
            <person name="Tang P."/>
            <person name="Hegemann P."/>
            <person name="Fromm H."/>
            <person name="Raoult D."/>
            <person name="Greub G."/>
            <person name="Miranda-Saavedra D."/>
            <person name="Chen N."/>
            <person name="Nash P."/>
            <person name="Ginger M.L."/>
            <person name="Horn M."/>
            <person name="Schaap P."/>
            <person name="Caler L."/>
            <person name="Loftus B."/>
        </authorList>
    </citation>
    <scope>NUCLEOTIDE SEQUENCE [LARGE SCALE GENOMIC DNA]</scope>
    <source>
        <strain evidence="1 2">Neff</strain>
    </source>
</reference>
<dbReference type="OrthoDB" id="438641at2759"/>
<organism evidence="1 2">
    <name type="scientific">Acanthamoeba castellanii (strain ATCC 30010 / Neff)</name>
    <dbReference type="NCBI Taxonomy" id="1257118"/>
    <lineage>
        <taxon>Eukaryota</taxon>
        <taxon>Amoebozoa</taxon>
        <taxon>Discosea</taxon>
        <taxon>Longamoebia</taxon>
        <taxon>Centramoebida</taxon>
        <taxon>Acanthamoebidae</taxon>
        <taxon>Acanthamoeba</taxon>
    </lineage>
</organism>
<evidence type="ECO:0000313" key="2">
    <source>
        <dbReference type="Proteomes" id="UP000011083"/>
    </source>
</evidence>
<accession>L8HAH0</accession>
<evidence type="ECO:0000313" key="1">
    <source>
        <dbReference type="EMBL" id="ELR22237.1"/>
    </source>
</evidence>
<gene>
    <name evidence="1" type="ORF">ACA1_035770</name>
</gene>
<proteinExistence type="predicted"/>
<dbReference type="GeneID" id="14923165"/>
<name>L8HAH0_ACACF</name>
<dbReference type="KEGG" id="acan:ACA1_035770"/>